<evidence type="ECO:0000313" key="1">
    <source>
        <dbReference type="EMBL" id="VEL24130.1"/>
    </source>
</evidence>
<keyword evidence="2" id="KW-1185">Reference proteome</keyword>
<gene>
    <name evidence="1" type="ORF">PXEA_LOCUS17570</name>
</gene>
<dbReference type="AlphaFoldDB" id="A0A448WZB8"/>
<dbReference type="EMBL" id="CAAALY010066053">
    <property type="protein sequence ID" value="VEL24130.1"/>
    <property type="molecule type" value="Genomic_DNA"/>
</dbReference>
<protein>
    <submittedName>
        <fullName evidence="1">Uncharacterized protein</fullName>
    </submittedName>
</protein>
<name>A0A448WZB8_9PLAT</name>
<reference evidence="1" key="1">
    <citation type="submission" date="2018-11" db="EMBL/GenBank/DDBJ databases">
        <authorList>
            <consortium name="Pathogen Informatics"/>
        </authorList>
    </citation>
    <scope>NUCLEOTIDE SEQUENCE</scope>
</reference>
<organism evidence="1 2">
    <name type="scientific">Protopolystoma xenopodis</name>
    <dbReference type="NCBI Taxonomy" id="117903"/>
    <lineage>
        <taxon>Eukaryota</taxon>
        <taxon>Metazoa</taxon>
        <taxon>Spiralia</taxon>
        <taxon>Lophotrochozoa</taxon>
        <taxon>Platyhelminthes</taxon>
        <taxon>Monogenea</taxon>
        <taxon>Polyopisthocotylea</taxon>
        <taxon>Polystomatidea</taxon>
        <taxon>Polystomatidae</taxon>
        <taxon>Protopolystoma</taxon>
    </lineage>
</organism>
<evidence type="ECO:0000313" key="2">
    <source>
        <dbReference type="Proteomes" id="UP000784294"/>
    </source>
</evidence>
<sequence>MCLKGSRNCPIWAVGLAGMWYLYGDDLARLGPQEGVGRLISCPHLFEDVVFTLPRLRGGRIAPTPQFLVRPNCTCLQLASYREGLKPIEVNEAVGTTNNCQVSAVERVDQEELVIGTLTERFMWTSGQTDCIRHEKVVLFGILAALSVADRVAAPGRGPSQLDNGPRPVALVEQQPLPHPQPPLQPRSLGRIFAYSLLSRPDMQAACTPERRHSSVLETLLRVQLCT</sequence>
<comment type="caution">
    <text evidence="1">The sequence shown here is derived from an EMBL/GenBank/DDBJ whole genome shotgun (WGS) entry which is preliminary data.</text>
</comment>
<dbReference type="Proteomes" id="UP000784294">
    <property type="component" value="Unassembled WGS sequence"/>
</dbReference>
<accession>A0A448WZB8</accession>
<proteinExistence type="predicted"/>